<name>A0A0B5D702_9CORY</name>
<dbReference type="GO" id="GO:0009264">
    <property type="term" value="P:deoxyribonucleotide catabolic process"/>
    <property type="evidence" value="ECO:0007669"/>
    <property type="project" value="InterPro"/>
</dbReference>
<reference evidence="3 4" key="1">
    <citation type="submission" date="2013-04" db="EMBL/GenBank/DDBJ databases">
        <title>Complete genome sequence of Corynebacterium humireducens DSM 45392(T), isolated from a wastewater-fed microbial fuel cell.</title>
        <authorList>
            <person name="Ruckert C."/>
            <person name="Albersmeier A."/>
            <person name="Kalinowski J."/>
        </authorList>
    </citation>
    <scope>NUCLEOTIDE SEQUENCE [LARGE SCALE GENOMIC DNA]</scope>
    <source>
        <strain evidence="4">MFC-5</strain>
    </source>
</reference>
<dbReference type="KEGG" id="chm:B842_01310"/>
<dbReference type="SMART" id="SM01133">
    <property type="entry name" value="DeoC"/>
    <property type="match status" value="1"/>
</dbReference>
<dbReference type="EMBL" id="CP005286">
    <property type="protein sequence ID" value="AJE32118.1"/>
    <property type="molecule type" value="Genomic_DNA"/>
</dbReference>
<dbReference type="RefSeq" id="WP_156119395.1">
    <property type="nucleotide sequence ID" value="NZ_BCSU01000011.1"/>
</dbReference>
<dbReference type="InterPro" id="IPR002915">
    <property type="entry name" value="DeoC/FbaB/LacD_aldolase"/>
</dbReference>
<accession>A0A0B5D702</accession>
<evidence type="ECO:0000313" key="3">
    <source>
        <dbReference type="EMBL" id="AJE32118.1"/>
    </source>
</evidence>
<dbReference type="GO" id="GO:0005737">
    <property type="term" value="C:cytoplasm"/>
    <property type="evidence" value="ECO:0007669"/>
    <property type="project" value="InterPro"/>
</dbReference>
<dbReference type="HOGENOM" id="CLU_053595_2_0_11"/>
<keyword evidence="2" id="KW-0704">Schiff base</keyword>
<dbReference type="PANTHER" id="PTHR10889:SF1">
    <property type="entry name" value="DEOXYRIBOSE-PHOSPHATE ALDOLASE"/>
    <property type="match status" value="1"/>
</dbReference>
<dbReference type="OrthoDB" id="4421412at2"/>
<dbReference type="Proteomes" id="UP000031524">
    <property type="component" value="Chromosome"/>
</dbReference>
<dbReference type="InterPro" id="IPR013785">
    <property type="entry name" value="Aldolase_TIM"/>
</dbReference>
<proteinExistence type="predicted"/>
<organism evidence="3 4">
    <name type="scientific">Corynebacterium humireducens NBRC 106098 = DSM 45392</name>
    <dbReference type="NCBI Taxonomy" id="1223515"/>
    <lineage>
        <taxon>Bacteria</taxon>
        <taxon>Bacillati</taxon>
        <taxon>Actinomycetota</taxon>
        <taxon>Actinomycetes</taxon>
        <taxon>Mycobacteriales</taxon>
        <taxon>Corynebacteriaceae</taxon>
        <taxon>Corynebacterium</taxon>
    </lineage>
</organism>
<keyword evidence="1" id="KW-0963">Cytoplasm</keyword>
<keyword evidence="4" id="KW-1185">Reference proteome</keyword>
<evidence type="ECO:0000256" key="2">
    <source>
        <dbReference type="ARBA" id="ARBA00023270"/>
    </source>
</evidence>
<dbReference type="SUPFAM" id="SSF51569">
    <property type="entry name" value="Aldolase"/>
    <property type="match status" value="1"/>
</dbReference>
<dbReference type="GO" id="GO:0016052">
    <property type="term" value="P:carbohydrate catabolic process"/>
    <property type="evidence" value="ECO:0007669"/>
    <property type="project" value="TreeGrafter"/>
</dbReference>
<dbReference type="GO" id="GO:0004139">
    <property type="term" value="F:deoxyribose-phosphate aldolase activity"/>
    <property type="evidence" value="ECO:0007669"/>
    <property type="project" value="InterPro"/>
</dbReference>
<sequence length="185" mass="18575">MAWLSGHAFLMLLDATVSPSDVPAGVAAAREAGLAGVVLYPSHLGVAGDTGELTVAAVVGYPSGRHHTLVKAAEARLAVAQGATEVWLTPDPTIEDPNTLLAEFVAVREAVPPPVTLAVYLESGQQEVAEAAALAGVDRLITGASSSGLPRTAPADTLDAVITALEQGADRVAVSSVAAVCPPPG</sequence>
<dbReference type="STRING" id="1223515.B842_01310"/>
<evidence type="ECO:0000256" key="1">
    <source>
        <dbReference type="ARBA" id="ARBA00022490"/>
    </source>
</evidence>
<dbReference type="PANTHER" id="PTHR10889">
    <property type="entry name" value="DEOXYRIBOSE-PHOSPHATE ALDOLASE"/>
    <property type="match status" value="1"/>
</dbReference>
<dbReference type="AlphaFoldDB" id="A0A0B5D702"/>
<evidence type="ECO:0000313" key="4">
    <source>
        <dbReference type="Proteomes" id="UP000031524"/>
    </source>
</evidence>
<dbReference type="Gene3D" id="3.20.20.70">
    <property type="entry name" value="Aldolase class I"/>
    <property type="match status" value="1"/>
</dbReference>
<protein>
    <submittedName>
        <fullName evidence="3">Deoxyribose-phosphate aldolase</fullName>
    </submittedName>
</protein>
<gene>
    <name evidence="3" type="ORF">B842_01310</name>
</gene>
<dbReference type="InterPro" id="IPR011343">
    <property type="entry name" value="DeoC"/>
</dbReference>